<dbReference type="OrthoDB" id="9797341at2"/>
<evidence type="ECO:0000256" key="2">
    <source>
        <dbReference type="ARBA" id="ARBA00023015"/>
    </source>
</evidence>
<dbReference type="InterPro" id="IPR001789">
    <property type="entry name" value="Sig_transdc_resp-reg_receiver"/>
</dbReference>
<feature type="domain" description="Response regulatory" evidence="7">
    <location>
        <begin position="6"/>
        <end position="123"/>
    </location>
</feature>
<dbReference type="Gene3D" id="3.40.50.2300">
    <property type="match status" value="1"/>
</dbReference>
<dbReference type="SMART" id="SM00421">
    <property type="entry name" value="HTH_LUXR"/>
    <property type="match status" value="1"/>
</dbReference>
<name>A0A4Q7MSZ6_9BACT</name>
<dbReference type="Pfam" id="PF00072">
    <property type="entry name" value="Response_reg"/>
    <property type="match status" value="1"/>
</dbReference>
<dbReference type="GO" id="GO:0006355">
    <property type="term" value="P:regulation of DNA-templated transcription"/>
    <property type="evidence" value="ECO:0007669"/>
    <property type="project" value="InterPro"/>
</dbReference>
<gene>
    <name evidence="8" type="ORF">EV199_3635</name>
</gene>
<evidence type="ECO:0000259" key="6">
    <source>
        <dbReference type="PROSITE" id="PS50043"/>
    </source>
</evidence>
<dbReference type="Pfam" id="PF00196">
    <property type="entry name" value="GerE"/>
    <property type="match status" value="1"/>
</dbReference>
<dbReference type="AlphaFoldDB" id="A0A4Q7MSZ6"/>
<dbReference type="CDD" id="cd06170">
    <property type="entry name" value="LuxR_C_like"/>
    <property type="match status" value="1"/>
</dbReference>
<keyword evidence="1 5" id="KW-0597">Phosphoprotein</keyword>
<dbReference type="SUPFAM" id="SSF52172">
    <property type="entry name" value="CheY-like"/>
    <property type="match status" value="1"/>
</dbReference>
<sequence length="219" mass="24578">MAETRYITIVDDHAMFRKGLAVLINMFPGYKVLFDASNGKDFIKQLKAPHLPDIVLLDISMPEMDGYATADWIRVNHPGICILALSTMDSETAIIKMVRHGAKGYILKDADPAELQLAFNEILSKGFYYNDAVTDLVLQAAGHLLNNHQGASSPDKLTEREIIFIRHACSEKSYMEIARDLQVSERTVDGYRESVFKKLKVNTRIGMVLFAIRAGMVKI</sequence>
<dbReference type="PROSITE" id="PS50110">
    <property type="entry name" value="RESPONSE_REGULATORY"/>
    <property type="match status" value="1"/>
</dbReference>
<dbReference type="InterPro" id="IPR016032">
    <property type="entry name" value="Sig_transdc_resp-reg_C-effctor"/>
</dbReference>
<organism evidence="8 9">
    <name type="scientific">Pseudobacter ginsenosidimutans</name>
    <dbReference type="NCBI Taxonomy" id="661488"/>
    <lineage>
        <taxon>Bacteria</taxon>
        <taxon>Pseudomonadati</taxon>
        <taxon>Bacteroidota</taxon>
        <taxon>Chitinophagia</taxon>
        <taxon>Chitinophagales</taxon>
        <taxon>Chitinophagaceae</taxon>
        <taxon>Pseudobacter</taxon>
    </lineage>
</organism>
<dbReference type="InterPro" id="IPR000792">
    <property type="entry name" value="Tscrpt_reg_LuxR_C"/>
</dbReference>
<dbReference type="SUPFAM" id="SSF46894">
    <property type="entry name" value="C-terminal effector domain of the bipartite response regulators"/>
    <property type="match status" value="1"/>
</dbReference>
<comment type="caution">
    <text evidence="8">The sequence shown here is derived from an EMBL/GenBank/DDBJ whole genome shotgun (WGS) entry which is preliminary data.</text>
</comment>
<evidence type="ECO:0000256" key="1">
    <source>
        <dbReference type="ARBA" id="ARBA00022553"/>
    </source>
</evidence>
<evidence type="ECO:0000313" key="9">
    <source>
        <dbReference type="Proteomes" id="UP000293874"/>
    </source>
</evidence>
<keyword evidence="3" id="KW-0238">DNA-binding</keyword>
<evidence type="ECO:0000256" key="4">
    <source>
        <dbReference type="ARBA" id="ARBA00023163"/>
    </source>
</evidence>
<dbReference type="PANTHER" id="PTHR43214:SF41">
    <property type="entry name" value="NITRATE_NITRITE RESPONSE REGULATOR PROTEIN NARP"/>
    <property type="match status" value="1"/>
</dbReference>
<evidence type="ECO:0000313" key="8">
    <source>
        <dbReference type="EMBL" id="RZS71727.1"/>
    </source>
</evidence>
<evidence type="ECO:0000256" key="5">
    <source>
        <dbReference type="PROSITE-ProRule" id="PRU00169"/>
    </source>
</evidence>
<keyword evidence="4" id="KW-0804">Transcription</keyword>
<evidence type="ECO:0000256" key="3">
    <source>
        <dbReference type="ARBA" id="ARBA00023125"/>
    </source>
</evidence>
<dbReference type="PROSITE" id="PS50043">
    <property type="entry name" value="HTH_LUXR_2"/>
    <property type="match status" value="1"/>
</dbReference>
<dbReference type="InterPro" id="IPR011006">
    <property type="entry name" value="CheY-like_superfamily"/>
</dbReference>
<dbReference type="Proteomes" id="UP000293874">
    <property type="component" value="Unassembled WGS sequence"/>
</dbReference>
<keyword evidence="2" id="KW-0805">Transcription regulation</keyword>
<dbReference type="EMBL" id="SGXA01000002">
    <property type="protein sequence ID" value="RZS71727.1"/>
    <property type="molecule type" value="Genomic_DNA"/>
</dbReference>
<keyword evidence="9" id="KW-1185">Reference proteome</keyword>
<dbReference type="GO" id="GO:0003677">
    <property type="term" value="F:DNA binding"/>
    <property type="evidence" value="ECO:0007669"/>
    <property type="project" value="UniProtKB-KW"/>
</dbReference>
<feature type="modified residue" description="4-aspartylphosphate" evidence="5">
    <location>
        <position position="58"/>
    </location>
</feature>
<dbReference type="InterPro" id="IPR039420">
    <property type="entry name" value="WalR-like"/>
</dbReference>
<dbReference type="CDD" id="cd17535">
    <property type="entry name" value="REC_NarL-like"/>
    <property type="match status" value="1"/>
</dbReference>
<protein>
    <submittedName>
        <fullName evidence="8">LuxR family two component transcriptional regulator</fullName>
    </submittedName>
</protein>
<accession>A0A4Q7MSZ6</accession>
<dbReference type="InterPro" id="IPR058245">
    <property type="entry name" value="NreC/VraR/RcsB-like_REC"/>
</dbReference>
<evidence type="ECO:0000259" key="7">
    <source>
        <dbReference type="PROSITE" id="PS50110"/>
    </source>
</evidence>
<dbReference type="GO" id="GO:0000160">
    <property type="term" value="P:phosphorelay signal transduction system"/>
    <property type="evidence" value="ECO:0007669"/>
    <property type="project" value="InterPro"/>
</dbReference>
<dbReference type="SMART" id="SM00448">
    <property type="entry name" value="REC"/>
    <property type="match status" value="1"/>
</dbReference>
<feature type="domain" description="HTH luxR-type" evidence="6">
    <location>
        <begin position="150"/>
        <end position="215"/>
    </location>
</feature>
<proteinExistence type="predicted"/>
<dbReference type="PANTHER" id="PTHR43214">
    <property type="entry name" value="TWO-COMPONENT RESPONSE REGULATOR"/>
    <property type="match status" value="1"/>
</dbReference>
<reference evidence="8 9" key="1">
    <citation type="submission" date="2019-02" db="EMBL/GenBank/DDBJ databases">
        <title>Genomic Encyclopedia of Type Strains, Phase IV (KMG-IV): sequencing the most valuable type-strain genomes for metagenomic binning, comparative biology and taxonomic classification.</title>
        <authorList>
            <person name="Goeker M."/>
        </authorList>
    </citation>
    <scope>NUCLEOTIDE SEQUENCE [LARGE SCALE GENOMIC DNA]</scope>
    <source>
        <strain evidence="8 9">DSM 18116</strain>
    </source>
</reference>
<dbReference type="RefSeq" id="WP_130542201.1">
    <property type="nucleotide sequence ID" value="NZ_CP042431.1"/>
</dbReference>